<keyword evidence="4" id="KW-1003">Cell membrane</keyword>
<proteinExistence type="predicted"/>
<dbReference type="InterPro" id="IPR053793">
    <property type="entry name" value="PB1-like"/>
</dbReference>
<comment type="subcellular location">
    <subcellularLocation>
        <location evidence="2">Cell junction</location>
    </subcellularLocation>
    <subcellularLocation>
        <location evidence="1">Cell membrane</location>
    </subcellularLocation>
    <subcellularLocation>
        <location evidence="3">Cytoplasm</location>
    </subcellularLocation>
</comment>
<dbReference type="InterPro" id="IPR000270">
    <property type="entry name" value="PB1_dom"/>
</dbReference>
<dbReference type="AlphaFoldDB" id="A0AAD8EA31"/>
<evidence type="ECO:0000256" key="1">
    <source>
        <dbReference type="ARBA" id="ARBA00004236"/>
    </source>
</evidence>
<dbReference type="GO" id="GO:0005737">
    <property type="term" value="C:cytoplasm"/>
    <property type="evidence" value="ECO:0007669"/>
    <property type="project" value="UniProtKB-SubCell"/>
</dbReference>
<dbReference type="PANTHER" id="PTHR14102">
    <property type="entry name" value="PAR-6-RELATED"/>
    <property type="match status" value="1"/>
</dbReference>
<dbReference type="GO" id="GO:0070161">
    <property type="term" value="C:anchoring junction"/>
    <property type="evidence" value="ECO:0007669"/>
    <property type="project" value="UniProtKB-SubCell"/>
</dbReference>
<dbReference type="EMBL" id="JASPKZ010007760">
    <property type="protein sequence ID" value="KAJ9582703.1"/>
    <property type="molecule type" value="Genomic_DNA"/>
</dbReference>
<evidence type="ECO:0000256" key="3">
    <source>
        <dbReference type="ARBA" id="ARBA00004496"/>
    </source>
</evidence>
<organism evidence="9 10">
    <name type="scientific">Diploptera punctata</name>
    <name type="common">Pacific beetle cockroach</name>
    <dbReference type="NCBI Taxonomy" id="6984"/>
    <lineage>
        <taxon>Eukaryota</taxon>
        <taxon>Metazoa</taxon>
        <taxon>Ecdysozoa</taxon>
        <taxon>Arthropoda</taxon>
        <taxon>Hexapoda</taxon>
        <taxon>Insecta</taxon>
        <taxon>Pterygota</taxon>
        <taxon>Neoptera</taxon>
        <taxon>Polyneoptera</taxon>
        <taxon>Dictyoptera</taxon>
        <taxon>Blattodea</taxon>
        <taxon>Blaberoidea</taxon>
        <taxon>Blaberidae</taxon>
        <taxon>Diplopterinae</taxon>
        <taxon>Diploptera</taxon>
    </lineage>
</organism>
<evidence type="ECO:0000256" key="7">
    <source>
        <dbReference type="ARBA" id="ARBA00023136"/>
    </source>
</evidence>
<keyword evidence="6" id="KW-0965">Cell junction</keyword>
<protein>
    <recommendedName>
        <fullName evidence="8">PB1 domain-containing protein</fullName>
    </recommendedName>
</protein>
<feature type="domain" description="PB1" evidence="8">
    <location>
        <begin position="15"/>
        <end position="96"/>
    </location>
</feature>
<evidence type="ECO:0000313" key="10">
    <source>
        <dbReference type="Proteomes" id="UP001233999"/>
    </source>
</evidence>
<dbReference type="SUPFAM" id="SSF54277">
    <property type="entry name" value="CAD &amp; PB1 domains"/>
    <property type="match status" value="1"/>
</dbReference>
<comment type="caution">
    <text evidence="9">The sequence shown here is derived from an EMBL/GenBank/DDBJ whole genome shotgun (WGS) entry which is preliminary data.</text>
</comment>
<sequence length="152" mass="17640">MSKSSKTQVKTDSGVVEVKSKFDAEFRRFSVSRHEAGKYEDFKQLVERLHHLADVPFLISYTDPRDGDLLPINNDDNLGRALLTARPLLRVIVQRKAQQEDCLFHQFHHTEGSPPPILPLKFYLRIAVSRVLFLHKHDCSALRQQLRLLIKR</sequence>
<dbReference type="Pfam" id="PF00564">
    <property type="entry name" value="PB1"/>
    <property type="match status" value="1"/>
</dbReference>
<evidence type="ECO:0000313" key="9">
    <source>
        <dbReference type="EMBL" id="KAJ9582703.1"/>
    </source>
</evidence>
<dbReference type="SMART" id="SM00666">
    <property type="entry name" value="PB1"/>
    <property type="match status" value="1"/>
</dbReference>
<evidence type="ECO:0000256" key="4">
    <source>
        <dbReference type="ARBA" id="ARBA00022475"/>
    </source>
</evidence>
<reference evidence="9" key="1">
    <citation type="journal article" date="2023" name="IScience">
        <title>Live-bearing cockroach genome reveals convergent evolutionary mechanisms linked to viviparity in insects and beyond.</title>
        <authorList>
            <person name="Fouks B."/>
            <person name="Harrison M.C."/>
            <person name="Mikhailova A.A."/>
            <person name="Marchal E."/>
            <person name="English S."/>
            <person name="Carruthers M."/>
            <person name="Jennings E.C."/>
            <person name="Chiamaka E.L."/>
            <person name="Frigard R.A."/>
            <person name="Pippel M."/>
            <person name="Attardo G.M."/>
            <person name="Benoit J.B."/>
            <person name="Bornberg-Bauer E."/>
            <person name="Tobe S.S."/>
        </authorList>
    </citation>
    <scope>NUCLEOTIDE SEQUENCE</scope>
    <source>
        <strain evidence="9">Stay&amp;Tobe</strain>
    </source>
</reference>
<gene>
    <name evidence="9" type="ORF">L9F63_022944</name>
</gene>
<dbReference type="FunFam" id="3.10.20.90:FF:000031">
    <property type="entry name" value="Partitioning defective 6 homolog alpha"/>
    <property type="match status" value="1"/>
</dbReference>
<evidence type="ECO:0000256" key="5">
    <source>
        <dbReference type="ARBA" id="ARBA00022490"/>
    </source>
</evidence>
<dbReference type="PANTHER" id="PTHR14102:SF11">
    <property type="entry name" value="LD29223P"/>
    <property type="match status" value="1"/>
</dbReference>
<keyword evidence="7" id="KW-0472">Membrane</keyword>
<accession>A0AAD8EA31</accession>
<dbReference type="GO" id="GO:0007098">
    <property type="term" value="P:centrosome cycle"/>
    <property type="evidence" value="ECO:0007669"/>
    <property type="project" value="TreeGrafter"/>
</dbReference>
<evidence type="ECO:0000256" key="6">
    <source>
        <dbReference type="ARBA" id="ARBA00022949"/>
    </source>
</evidence>
<keyword evidence="10" id="KW-1185">Reference proteome</keyword>
<dbReference type="GO" id="GO:0005886">
    <property type="term" value="C:plasma membrane"/>
    <property type="evidence" value="ECO:0007669"/>
    <property type="project" value="UniProtKB-SubCell"/>
</dbReference>
<dbReference type="CDD" id="cd06403">
    <property type="entry name" value="PB1_Par6"/>
    <property type="match status" value="1"/>
</dbReference>
<reference evidence="9" key="2">
    <citation type="submission" date="2023-05" db="EMBL/GenBank/DDBJ databases">
        <authorList>
            <person name="Fouks B."/>
        </authorList>
    </citation>
    <scope>NUCLEOTIDE SEQUENCE</scope>
    <source>
        <strain evidence="9">Stay&amp;Tobe</strain>
        <tissue evidence="9">Testes</tissue>
    </source>
</reference>
<dbReference type="PROSITE" id="PS51745">
    <property type="entry name" value="PB1"/>
    <property type="match status" value="1"/>
</dbReference>
<evidence type="ECO:0000259" key="8">
    <source>
        <dbReference type="PROSITE" id="PS51745"/>
    </source>
</evidence>
<name>A0AAD8EA31_DIPPU</name>
<dbReference type="InterPro" id="IPR034868">
    <property type="entry name" value="PB1_Par6"/>
</dbReference>
<dbReference type="InterPro" id="IPR051741">
    <property type="entry name" value="PAR6_homolog"/>
</dbReference>
<feature type="non-terminal residue" evidence="9">
    <location>
        <position position="1"/>
    </location>
</feature>
<keyword evidence="5" id="KW-0963">Cytoplasm</keyword>
<dbReference type="Proteomes" id="UP001233999">
    <property type="component" value="Unassembled WGS sequence"/>
</dbReference>
<dbReference type="Gene3D" id="3.10.20.90">
    <property type="entry name" value="Phosphatidylinositol 3-kinase Catalytic Subunit, Chain A, domain 1"/>
    <property type="match status" value="1"/>
</dbReference>
<evidence type="ECO:0000256" key="2">
    <source>
        <dbReference type="ARBA" id="ARBA00004282"/>
    </source>
</evidence>